<sequence>MSKSEERAIKSAHLLLPLTSPIMAVLLILGLINIGETQVPAGPPFQSVNTSSAGLYNVAIIIVIMVIATYIIYKLIKQRLIKAFEALKNILLAIVVISSVLFYTMTYAYGYDVSPLINYPLSIFVIAIIISALIMYAAIRVKNTVARALAISAYSSMAGVIFTIALPAWTLAILLIALPLYDIIMVYRGLLGRLVTELSKYGEGKYPLLRGLILDMDGIGIGVGDLVLYATLVSLTMLQYVNHNFTFIQSALASVASLIGILIGLFITFKYLLPIRKYAPALPIPIFLGSIPLIYLVTITI</sequence>
<feature type="transmembrane region" description="Helical" evidence="1">
    <location>
        <begin position="247"/>
        <end position="269"/>
    </location>
</feature>
<dbReference type="HOGENOM" id="CLU_923244_0_0_2"/>
<feature type="transmembrane region" description="Helical" evidence="1">
    <location>
        <begin position="12"/>
        <end position="34"/>
    </location>
</feature>
<keyword evidence="3" id="KW-1185">Reference proteome</keyword>
<name>E1QNX5_VULDI</name>
<feature type="transmembrane region" description="Helical" evidence="1">
    <location>
        <begin position="54"/>
        <end position="76"/>
    </location>
</feature>
<dbReference type="InterPro" id="IPR042524">
    <property type="entry name" value="Presenilin_C"/>
</dbReference>
<proteinExistence type="predicted"/>
<reference evidence="3" key="2">
    <citation type="journal article" date="2010" name="Stand. Genomic Sci.">
        <title>Complete genome sequence of Vulcanisaeta distributa type strain (IC-017T).</title>
        <authorList>
            <person name="Mavromatis K."/>
            <person name="Sikorski J."/>
            <person name="Pabst E."/>
            <person name="Teshima H."/>
            <person name="Lapidus A."/>
            <person name="Lucas S."/>
            <person name="Nolan M."/>
            <person name="Glavina Del Rio T."/>
            <person name="Cheng J."/>
            <person name="Bruce D."/>
            <person name="Goodwin L."/>
            <person name="Pitluck S."/>
            <person name="Liolios K."/>
            <person name="Ivanova N."/>
            <person name="Mikhailova N."/>
            <person name="Pati A."/>
            <person name="Chen A."/>
            <person name="Palaniappan K."/>
            <person name="Land M."/>
            <person name="Hauser L."/>
            <person name="Chang Y."/>
            <person name="Jeffries C."/>
            <person name="Rohde M."/>
            <person name="Spring S."/>
            <person name="Goker M."/>
            <person name="Wirth R."/>
            <person name="Woyke T."/>
            <person name="Bristow J."/>
            <person name="Eisen J."/>
            <person name="Markowitz V."/>
            <person name="Hugenholtz P."/>
            <person name="Klenk H."/>
            <person name="Kyrpides N."/>
        </authorList>
    </citation>
    <scope>NUCLEOTIDE SEQUENCE [LARGE SCALE GENOMIC DNA]</scope>
    <source>
        <strain evidence="3">DSM 14429 / JCM 11212 / NBRC 100878 / IC-017</strain>
    </source>
</reference>
<dbReference type="KEGG" id="vdi:Vdis_1968"/>
<keyword evidence="1" id="KW-1133">Transmembrane helix</keyword>
<dbReference type="GeneID" id="9752917"/>
<gene>
    <name evidence="2" type="ordered locus">Vdis_1968</name>
</gene>
<evidence type="ECO:0000313" key="3">
    <source>
        <dbReference type="Proteomes" id="UP000006681"/>
    </source>
</evidence>
<dbReference type="RefSeq" id="WP_013337065.1">
    <property type="nucleotide sequence ID" value="NC_014537.1"/>
</dbReference>
<protein>
    <submittedName>
        <fullName evidence="2">Uncharacterized protein</fullName>
    </submittedName>
</protein>
<feature type="transmembrane region" description="Helical" evidence="1">
    <location>
        <begin position="145"/>
        <end position="165"/>
    </location>
</feature>
<dbReference type="EMBL" id="CP002100">
    <property type="protein sequence ID" value="ADN51340.1"/>
    <property type="molecule type" value="Genomic_DNA"/>
</dbReference>
<accession>E1QNX5</accession>
<feature type="transmembrane region" description="Helical" evidence="1">
    <location>
        <begin position="88"/>
        <end position="110"/>
    </location>
</feature>
<dbReference type="OrthoDB" id="29021at2157"/>
<keyword evidence="1" id="KW-0812">Transmembrane</keyword>
<dbReference type="AlphaFoldDB" id="E1QNX5"/>
<feature type="transmembrane region" description="Helical" evidence="1">
    <location>
        <begin position="171"/>
        <end position="191"/>
    </location>
</feature>
<keyword evidence="1" id="KW-0472">Membrane</keyword>
<organism evidence="2 3">
    <name type="scientific">Vulcanisaeta distributa (strain DSM 14429 / JCM 11212 / NBRC 100878 / IC-017)</name>
    <dbReference type="NCBI Taxonomy" id="572478"/>
    <lineage>
        <taxon>Archaea</taxon>
        <taxon>Thermoproteota</taxon>
        <taxon>Thermoprotei</taxon>
        <taxon>Thermoproteales</taxon>
        <taxon>Thermoproteaceae</taxon>
        <taxon>Vulcanisaeta</taxon>
    </lineage>
</organism>
<feature type="transmembrane region" description="Helical" evidence="1">
    <location>
        <begin position="116"/>
        <end position="138"/>
    </location>
</feature>
<dbReference type="eggNOG" id="arCOG04463">
    <property type="taxonomic scope" value="Archaea"/>
</dbReference>
<dbReference type="Gene3D" id="1.10.472.100">
    <property type="entry name" value="Presenilin"/>
    <property type="match status" value="1"/>
</dbReference>
<feature type="transmembrane region" description="Helical" evidence="1">
    <location>
        <begin position="212"/>
        <end position="235"/>
    </location>
</feature>
<evidence type="ECO:0000256" key="1">
    <source>
        <dbReference type="SAM" id="Phobius"/>
    </source>
</evidence>
<reference evidence="2 3" key="1">
    <citation type="journal article" date="2010" name="Stand. Genomic Sci.">
        <title>Complete genome sequence of Vulcanisaeta distributa type strain (IC-017).</title>
        <authorList>
            <person name="Mavromatis K."/>
            <person name="Sikorski J."/>
            <person name="Pabst E."/>
            <person name="Teshima H."/>
            <person name="Lapidus A."/>
            <person name="Lucas S."/>
            <person name="Nolan M."/>
            <person name="Glavina Del Rio T."/>
            <person name="Cheng J.F."/>
            <person name="Bruce D."/>
            <person name="Goodwin L."/>
            <person name="Pitluck S."/>
            <person name="Liolios K."/>
            <person name="Ivanova N."/>
            <person name="Mikhailova N."/>
            <person name="Pati A."/>
            <person name="Chen A."/>
            <person name="Palaniappan K."/>
            <person name="Land M."/>
            <person name="Hauser L."/>
            <person name="Chang Y.J."/>
            <person name="Jeffries C.D."/>
            <person name="Rohde M."/>
            <person name="Spring S."/>
            <person name="Goker M."/>
            <person name="Wirth R."/>
            <person name="Woyke T."/>
            <person name="Bristow J."/>
            <person name="Eisen J.A."/>
            <person name="Markowitz V."/>
            <person name="Hugenholtz P."/>
            <person name="Klenk H.P."/>
            <person name="Kyrpides N.C."/>
        </authorList>
    </citation>
    <scope>NUCLEOTIDE SEQUENCE [LARGE SCALE GENOMIC DNA]</scope>
    <source>
        <strain evidence="3">DSM 14429 / JCM 11212 / NBRC 100878 / IC-017</strain>
    </source>
</reference>
<evidence type="ECO:0000313" key="2">
    <source>
        <dbReference type="EMBL" id="ADN51340.1"/>
    </source>
</evidence>
<feature type="transmembrane region" description="Helical" evidence="1">
    <location>
        <begin position="281"/>
        <end position="299"/>
    </location>
</feature>
<dbReference type="STRING" id="572478.Vdis_1968"/>
<dbReference type="Proteomes" id="UP000006681">
    <property type="component" value="Chromosome"/>
</dbReference>